<protein>
    <submittedName>
        <fullName evidence="2">Uncharacterized protein</fullName>
    </submittedName>
</protein>
<feature type="region of interest" description="Disordered" evidence="1">
    <location>
        <begin position="193"/>
        <end position="213"/>
    </location>
</feature>
<reference evidence="3" key="1">
    <citation type="journal article" date="2019" name="Nat. Commun.">
        <title>The genome of broomcorn millet.</title>
        <authorList>
            <person name="Zou C."/>
            <person name="Miki D."/>
            <person name="Li D."/>
            <person name="Tang Q."/>
            <person name="Xiao L."/>
            <person name="Rajput S."/>
            <person name="Deng P."/>
            <person name="Jia W."/>
            <person name="Huang R."/>
            <person name="Zhang M."/>
            <person name="Sun Y."/>
            <person name="Hu J."/>
            <person name="Fu X."/>
            <person name="Schnable P.S."/>
            <person name="Li F."/>
            <person name="Zhang H."/>
            <person name="Feng B."/>
            <person name="Zhu X."/>
            <person name="Liu R."/>
            <person name="Schnable J.C."/>
            <person name="Zhu J.-K."/>
            <person name="Zhang H."/>
        </authorList>
    </citation>
    <scope>NUCLEOTIDE SEQUENCE [LARGE SCALE GENOMIC DNA]</scope>
</reference>
<feature type="compositionally biased region" description="Basic residues" evidence="1">
    <location>
        <begin position="250"/>
        <end position="264"/>
    </location>
</feature>
<name>A0A3L6SU44_PANMI</name>
<evidence type="ECO:0000313" key="2">
    <source>
        <dbReference type="EMBL" id="RLN27883.1"/>
    </source>
</evidence>
<accession>A0A3L6SU44</accession>
<feature type="region of interest" description="Disordered" evidence="1">
    <location>
        <begin position="80"/>
        <end position="112"/>
    </location>
</feature>
<feature type="region of interest" description="Disordered" evidence="1">
    <location>
        <begin position="1"/>
        <end position="32"/>
    </location>
</feature>
<dbReference type="AlphaFoldDB" id="A0A3L6SU44"/>
<proteinExistence type="predicted"/>
<sequence length="280" mass="30041">MRLVLQKKNPRGAFVKTPSRRPPSPPHSPPRRPLSLLLLVAAPSLPALWFSATTSPPGLPFSLSVCLRRPARSRGIQIRRRGQRHPVPPPASGEVARRAATTGVGGGEKSSWRGRTSVLAADLLLPTHRTSANSPAVDNGSRSCSTQPCSVGTNGSTAMHVAVEMNRLVGFEHEKCSGMPAWRARRRGRTGPLAAWAPSHGVMRSEQRRASPSRLGRWVSAMADGGLGAAGRGDGSAVDRGRWVWATAARRTRGGGRGRRRRRGGVGGRTPWRRGRRATA</sequence>
<feature type="region of interest" description="Disordered" evidence="1">
    <location>
        <begin position="249"/>
        <end position="280"/>
    </location>
</feature>
<organism evidence="2 3">
    <name type="scientific">Panicum miliaceum</name>
    <name type="common">Proso millet</name>
    <name type="synonym">Broomcorn millet</name>
    <dbReference type="NCBI Taxonomy" id="4540"/>
    <lineage>
        <taxon>Eukaryota</taxon>
        <taxon>Viridiplantae</taxon>
        <taxon>Streptophyta</taxon>
        <taxon>Embryophyta</taxon>
        <taxon>Tracheophyta</taxon>
        <taxon>Spermatophyta</taxon>
        <taxon>Magnoliopsida</taxon>
        <taxon>Liliopsida</taxon>
        <taxon>Poales</taxon>
        <taxon>Poaceae</taxon>
        <taxon>PACMAD clade</taxon>
        <taxon>Panicoideae</taxon>
        <taxon>Panicodae</taxon>
        <taxon>Paniceae</taxon>
        <taxon>Panicinae</taxon>
        <taxon>Panicum</taxon>
        <taxon>Panicum sect. Panicum</taxon>
    </lineage>
</organism>
<dbReference type="EMBL" id="PQIB02000003">
    <property type="protein sequence ID" value="RLN27883.1"/>
    <property type="molecule type" value="Genomic_DNA"/>
</dbReference>
<gene>
    <name evidence="2" type="ORF">C2845_PM05G27060</name>
</gene>
<dbReference type="Proteomes" id="UP000275267">
    <property type="component" value="Unassembled WGS sequence"/>
</dbReference>
<evidence type="ECO:0000256" key="1">
    <source>
        <dbReference type="SAM" id="MobiDB-lite"/>
    </source>
</evidence>
<comment type="caution">
    <text evidence="2">The sequence shown here is derived from an EMBL/GenBank/DDBJ whole genome shotgun (WGS) entry which is preliminary data.</text>
</comment>
<feature type="compositionally biased region" description="Pro residues" evidence="1">
    <location>
        <begin position="20"/>
        <end position="32"/>
    </location>
</feature>
<evidence type="ECO:0000313" key="3">
    <source>
        <dbReference type="Proteomes" id="UP000275267"/>
    </source>
</evidence>
<keyword evidence="3" id="KW-1185">Reference proteome</keyword>
<feature type="compositionally biased region" description="Basic residues" evidence="1">
    <location>
        <begin position="271"/>
        <end position="280"/>
    </location>
</feature>